<gene>
    <name evidence="6" type="ORF">GCM10007383_21330</name>
</gene>
<dbReference type="InterPro" id="IPR011040">
    <property type="entry name" value="Sialidase"/>
</dbReference>
<dbReference type="SUPFAM" id="SSF50939">
    <property type="entry name" value="Sialidases"/>
    <property type="match status" value="1"/>
</dbReference>
<reference evidence="6" key="2">
    <citation type="submission" date="2020-09" db="EMBL/GenBank/DDBJ databases">
        <authorList>
            <person name="Sun Q."/>
            <person name="Kim S."/>
        </authorList>
    </citation>
    <scope>NUCLEOTIDE SEQUENCE</scope>
    <source>
        <strain evidence="6">KCTC 12113</strain>
    </source>
</reference>
<feature type="domain" description="Sialidase" evidence="5">
    <location>
        <begin position="78"/>
        <end position="341"/>
    </location>
</feature>
<dbReference type="RefSeq" id="WP_026813371.1">
    <property type="nucleotide sequence ID" value="NZ_BMWP01000013.1"/>
</dbReference>
<dbReference type="GO" id="GO:0016020">
    <property type="term" value="C:membrane"/>
    <property type="evidence" value="ECO:0007669"/>
    <property type="project" value="TreeGrafter"/>
</dbReference>
<comment type="similarity">
    <text evidence="2">Belongs to the glycosyl hydrolase 33 family.</text>
</comment>
<dbReference type="GO" id="GO:0004308">
    <property type="term" value="F:exo-alpha-sialidase activity"/>
    <property type="evidence" value="ECO:0007669"/>
    <property type="project" value="UniProtKB-EC"/>
</dbReference>
<comment type="catalytic activity">
    <reaction evidence="1">
        <text>Hydrolysis of alpha-(2-&gt;3)-, alpha-(2-&gt;6)-, alpha-(2-&gt;8)- glycosidic linkages of terminal sialic acid residues in oligosaccharides, glycoproteins, glycolipids, colominic acid and synthetic substrates.</text>
        <dbReference type="EC" id="3.2.1.18"/>
    </reaction>
</comment>
<organism evidence="6 7">
    <name type="scientific">Arenibacter certesii</name>
    <dbReference type="NCBI Taxonomy" id="228955"/>
    <lineage>
        <taxon>Bacteria</taxon>
        <taxon>Pseudomonadati</taxon>
        <taxon>Bacteroidota</taxon>
        <taxon>Flavobacteriia</taxon>
        <taxon>Flavobacteriales</taxon>
        <taxon>Flavobacteriaceae</taxon>
        <taxon>Arenibacter</taxon>
    </lineage>
</organism>
<dbReference type="Gene3D" id="2.120.10.10">
    <property type="match status" value="1"/>
</dbReference>
<dbReference type="InterPro" id="IPR026856">
    <property type="entry name" value="Sialidase_fam"/>
</dbReference>
<evidence type="ECO:0000313" key="6">
    <source>
        <dbReference type="EMBL" id="GGW36143.1"/>
    </source>
</evidence>
<evidence type="ECO:0000256" key="3">
    <source>
        <dbReference type="ARBA" id="ARBA00012733"/>
    </source>
</evidence>
<evidence type="ECO:0000256" key="1">
    <source>
        <dbReference type="ARBA" id="ARBA00000427"/>
    </source>
</evidence>
<dbReference type="GO" id="GO:0009313">
    <property type="term" value="P:oligosaccharide catabolic process"/>
    <property type="evidence" value="ECO:0007669"/>
    <property type="project" value="TreeGrafter"/>
</dbReference>
<dbReference type="AlphaFoldDB" id="A0A918IX02"/>
<keyword evidence="7" id="KW-1185">Reference proteome</keyword>
<dbReference type="EMBL" id="BMWP01000013">
    <property type="protein sequence ID" value="GGW36143.1"/>
    <property type="molecule type" value="Genomic_DNA"/>
</dbReference>
<evidence type="ECO:0000259" key="5">
    <source>
        <dbReference type="Pfam" id="PF13088"/>
    </source>
</evidence>
<dbReference type="Proteomes" id="UP000634668">
    <property type="component" value="Unassembled WGS sequence"/>
</dbReference>
<accession>A0A918IX02</accession>
<dbReference type="PANTHER" id="PTHR10628:SF30">
    <property type="entry name" value="EXO-ALPHA-SIALIDASE"/>
    <property type="match status" value="1"/>
</dbReference>
<dbReference type="InterPro" id="IPR036278">
    <property type="entry name" value="Sialidase_sf"/>
</dbReference>
<feature type="signal peptide" evidence="4">
    <location>
        <begin position="1"/>
        <end position="18"/>
    </location>
</feature>
<evidence type="ECO:0000256" key="2">
    <source>
        <dbReference type="ARBA" id="ARBA00009348"/>
    </source>
</evidence>
<dbReference type="GO" id="GO:0005737">
    <property type="term" value="C:cytoplasm"/>
    <property type="evidence" value="ECO:0007669"/>
    <property type="project" value="TreeGrafter"/>
</dbReference>
<proteinExistence type="inferred from homology"/>
<reference evidence="6" key="1">
    <citation type="journal article" date="2014" name="Int. J. Syst. Evol. Microbiol.">
        <title>Complete genome sequence of Corynebacterium casei LMG S-19264T (=DSM 44701T), isolated from a smear-ripened cheese.</title>
        <authorList>
            <consortium name="US DOE Joint Genome Institute (JGI-PGF)"/>
            <person name="Walter F."/>
            <person name="Albersmeier A."/>
            <person name="Kalinowski J."/>
            <person name="Ruckert C."/>
        </authorList>
    </citation>
    <scope>NUCLEOTIDE SEQUENCE</scope>
    <source>
        <strain evidence="6">KCTC 12113</strain>
    </source>
</reference>
<evidence type="ECO:0000256" key="4">
    <source>
        <dbReference type="SAM" id="SignalP"/>
    </source>
</evidence>
<protein>
    <recommendedName>
        <fullName evidence="3">exo-alpha-sialidase</fullName>
        <ecNumber evidence="3">3.2.1.18</ecNumber>
    </recommendedName>
</protein>
<dbReference type="CDD" id="cd15482">
    <property type="entry name" value="Sialidase_non-viral"/>
    <property type="match status" value="1"/>
</dbReference>
<dbReference type="Pfam" id="PF13088">
    <property type="entry name" value="BNR_2"/>
    <property type="match status" value="1"/>
</dbReference>
<keyword evidence="4" id="KW-0732">Signal</keyword>
<sequence length="380" mass="42651">MKKAIIGLFLITGSFALAQNKAHQIAEGVKVHQDLFNSSMAEGVACYRIPAIVTAPNGDVIAAIDERVPSCGDLKWSKDINIVIRRSSDNGNTWTPIETVVDLPFGQSVSDPSMIVDETTKEIFMFYNYMDLDKERDIYYFHVVKSSDNGKTWSKPQDITDQIAKVDWRTDFKFITSGRGIQTKSGKLLHTMVNLNSGLHLFASDDHGKSWYLIDTPIQPANESKVVELVDGRWMINSRVNKSGMRYTHISSDEGKTWTSSPEPGLIDPGCNGSIIRYTSIEQGFKKNRLLFSNAKMAKGRENMTVRISYDEGKTWSEGKTIYTGGSAYSSLTVLENGDIGLFFEKDGYKENPFISFSLKWLTEGEDKWKKPSSKRKAKS</sequence>
<comment type="caution">
    <text evidence="6">The sequence shown here is derived from an EMBL/GenBank/DDBJ whole genome shotgun (WGS) entry which is preliminary data.</text>
</comment>
<feature type="chain" id="PRO_5037287839" description="exo-alpha-sialidase" evidence="4">
    <location>
        <begin position="19"/>
        <end position="380"/>
    </location>
</feature>
<name>A0A918IX02_9FLAO</name>
<evidence type="ECO:0000313" key="7">
    <source>
        <dbReference type="Proteomes" id="UP000634668"/>
    </source>
</evidence>
<dbReference type="GO" id="GO:0006689">
    <property type="term" value="P:ganglioside catabolic process"/>
    <property type="evidence" value="ECO:0007669"/>
    <property type="project" value="TreeGrafter"/>
</dbReference>
<dbReference type="PANTHER" id="PTHR10628">
    <property type="entry name" value="SIALIDASE"/>
    <property type="match status" value="1"/>
</dbReference>
<dbReference type="EC" id="3.2.1.18" evidence="3"/>